<reference evidence="1" key="1">
    <citation type="journal article" date="2018" name="BMC Genomics">
        <title>Comparative genomics of the wheat fungal pathogen Pyrenophora tritici-repentis reveals chromosomal variations and genome plasticity.</title>
        <authorList>
            <person name="Moolhuijzen P."/>
            <person name="See P.T."/>
            <person name="Hane J.K."/>
            <person name="Shi G."/>
            <person name="Liu Z."/>
            <person name="Oliver R.P."/>
            <person name="Moffat C.S."/>
        </authorList>
    </citation>
    <scope>NUCLEOTIDE SEQUENCE [LARGE SCALE GENOMIC DNA]</scope>
    <source>
        <strain evidence="1">M4</strain>
    </source>
</reference>
<evidence type="ECO:0000313" key="2">
    <source>
        <dbReference type="Proteomes" id="UP000245464"/>
    </source>
</evidence>
<dbReference type="Proteomes" id="UP000245464">
    <property type="component" value="Chromosome 10"/>
</dbReference>
<gene>
    <name evidence="1" type="ORF">PtrM4_044430</name>
</gene>
<dbReference type="AlphaFoldDB" id="A0A2W1ENV5"/>
<protein>
    <submittedName>
        <fullName evidence="1">Uncharacterized protein</fullName>
    </submittedName>
</protein>
<dbReference type="KEGG" id="ptrr:6345228"/>
<evidence type="ECO:0000313" key="1">
    <source>
        <dbReference type="EMBL" id="KAF7565009.1"/>
    </source>
</evidence>
<dbReference type="RefSeq" id="XP_065959086.1">
    <property type="nucleotide sequence ID" value="XM_066104522.1"/>
</dbReference>
<dbReference type="EMBL" id="NQIK02000010">
    <property type="protein sequence ID" value="KAF7565009.1"/>
    <property type="molecule type" value="Genomic_DNA"/>
</dbReference>
<name>A0A2W1ENV5_9PLEO</name>
<sequence length="173" mass="19398">MFSPSDVKNIFALFPPQETSDFIPQFTLSSRGHGFVTLQFAQAQFRGRVTKETQRIPLSDFASELDIDQTLVDQLARNHPKLCLLSVDRKHIIPFHERDALREKLSGLLSNGLVAKADFATQHDIWLNSLDALLADHDGEVLSIDGYVCKRSYESAISEAISSRVDQALKNVQ</sequence>
<comment type="caution">
    <text evidence="1">The sequence shown here is derived from an EMBL/GenBank/DDBJ whole genome shotgun (WGS) entry which is preliminary data.</text>
</comment>
<dbReference type="GeneID" id="6345228"/>
<organism evidence="1 2">
    <name type="scientific">Pyrenophora tritici-repentis</name>
    <dbReference type="NCBI Taxonomy" id="45151"/>
    <lineage>
        <taxon>Eukaryota</taxon>
        <taxon>Fungi</taxon>
        <taxon>Dikarya</taxon>
        <taxon>Ascomycota</taxon>
        <taxon>Pezizomycotina</taxon>
        <taxon>Dothideomycetes</taxon>
        <taxon>Pleosporomycetidae</taxon>
        <taxon>Pleosporales</taxon>
        <taxon>Pleosporineae</taxon>
        <taxon>Pleosporaceae</taxon>
        <taxon>Pyrenophora</taxon>
    </lineage>
</organism>
<proteinExistence type="predicted"/>
<accession>A0A2W1ENV5</accession>